<evidence type="ECO:0000256" key="2">
    <source>
        <dbReference type="ARBA" id="ARBA00022737"/>
    </source>
</evidence>
<name>A0A7J6VYF8_THATH</name>
<comment type="similarity">
    <text evidence="1">Belongs to the PPR family. P subfamily.</text>
</comment>
<feature type="repeat" description="PPR" evidence="3">
    <location>
        <begin position="229"/>
        <end position="263"/>
    </location>
</feature>
<dbReference type="InterPro" id="IPR050872">
    <property type="entry name" value="PPR_P_subfamily"/>
</dbReference>
<dbReference type="Pfam" id="PF13041">
    <property type="entry name" value="PPR_2"/>
    <property type="match status" value="3"/>
</dbReference>
<dbReference type="PANTHER" id="PTHR46128">
    <property type="entry name" value="MITOCHONDRIAL GROUP I INTRON SPLICING FACTOR CCM1"/>
    <property type="match status" value="1"/>
</dbReference>
<dbReference type="AlphaFoldDB" id="A0A7J6VYF8"/>
<dbReference type="Gene3D" id="1.25.40.10">
    <property type="entry name" value="Tetratricopeptide repeat domain"/>
    <property type="match status" value="5"/>
</dbReference>
<dbReference type="Pfam" id="PF12854">
    <property type="entry name" value="PPR_1"/>
    <property type="match status" value="2"/>
</dbReference>
<reference evidence="4 5" key="1">
    <citation type="submission" date="2020-06" db="EMBL/GenBank/DDBJ databases">
        <title>Transcriptomic and genomic resources for Thalictrum thalictroides and T. hernandezii: Facilitating candidate gene discovery in an emerging model plant lineage.</title>
        <authorList>
            <person name="Arias T."/>
            <person name="Riano-Pachon D.M."/>
            <person name="Di Stilio V.S."/>
        </authorList>
    </citation>
    <scope>NUCLEOTIDE SEQUENCE [LARGE SCALE GENOMIC DNA]</scope>
    <source>
        <strain evidence="5">cv. WT478/WT964</strain>
        <tissue evidence="4">Leaves</tissue>
    </source>
</reference>
<keyword evidence="5" id="KW-1185">Reference proteome</keyword>
<feature type="repeat" description="PPR" evidence="3">
    <location>
        <begin position="299"/>
        <end position="333"/>
    </location>
</feature>
<proteinExistence type="inferred from homology"/>
<feature type="repeat" description="PPR" evidence="3">
    <location>
        <begin position="159"/>
        <end position="193"/>
    </location>
</feature>
<feature type="repeat" description="PPR" evidence="3">
    <location>
        <begin position="334"/>
        <end position="368"/>
    </location>
</feature>
<feature type="repeat" description="PPR" evidence="3">
    <location>
        <begin position="264"/>
        <end position="298"/>
    </location>
</feature>
<sequence>MNSLCFSPSPLSSCSLSQSFHPFNTSRNQQAKPAETLRNLNLLENNNTPAFSEEKQMLSTKIGEERFSFFEKNKLPIIANEEIVGSLNSNYKFGSEFIRKFKTLVSGKGGKFVYYFEKDSELLKLKDFNNLLMDLVEAEKFDVAEKLFQEAQIYDLILDSRTFSTIIKCFCKKCEPHEAKQVLDQMIDKGFTPNVVTFTMVISSFCVRGRVKKAFEVYELMGRIGCEPNIQTYNCLMKGLCYVGKFEEAYKLLMEIKKSSIKLDIYSYNAVMDGFCKVGRSDEGMELLEEALEDGLKPNVVTFNALFNGYSREGRPLEGIKLLKSMKERYCPPDCVNYNTLLHGLLKWGKVMTARKVYKEIIGIGLEIDERIMNTLLRGLCRRSWTNEELSEDVEDVFERIKNAGFTPYPETHCLVIQTLAIRGETDKALATLNEMIRNGNSPTLITFNVVIRALCNEGRVDDATLVMICLSEIGKIPGGTSYRLLIKECIRQGRVVDSCTLYAAALKQGVSPKRPSRKMLEAGSMRKSFSSDIPIQF</sequence>
<evidence type="ECO:0000313" key="5">
    <source>
        <dbReference type="Proteomes" id="UP000554482"/>
    </source>
</evidence>
<feature type="repeat" description="PPR" evidence="3">
    <location>
        <begin position="444"/>
        <end position="478"/>
    </location>
</feature>
<dbReference type="Proteomes" id="UP000554482">
    <property type="component" value="Unassembled WGS sequence"/>
</dbReference>
<feature type="repeat" description="PPR" evidence="3">
    <location>
        <begin position="194"/>
        <end position="228"/>
    </location>
</feature>
<organism evidence="4 5">
    <name type="scientific">Thalictrum thalictroides</name>
    <name type="common">Rue-anemone</name>
    <name type="synonym">Anemone thalictroides</name>
    <dbReference type="NCBI Taxonomy" id="46969"/>
    <lineage>
        <taxon>Eukaryota</taxon>
        <taxon>Viridiplantae</taxon>
        <taxon>Streptophyta</taxon>
        <taxon>Embryophyta</taxon>
        <taxon>Tracheophyta</taxon>
        <taxon>Spermatophyta</taxon>
        <taxon>Magnoliopsida</taxon>
        <taxon>Ranunculales</taxon>
        <taxon>Ranunculaceae</taxon>
        <taxon>Thalictroideae</taxon>
        <taxon>Thalictrum</taxon>
    </lineage>
</organism>
<dbReference type="InterPro" id="IPR002885">
    <property type="entry name" value="PPR_rpt"/>
</dbReference>
<dbReference type="OrthoDB" id="185373at2759"/>
<evidence type="ECO:0000256" key="1">
    <source>
        <dbReference type="ARBA" id="ARBA00007626"/>
    </source>
</evidence>
<dbReference type="EMBL" id="JABWDY010025901">
    <property type="protein sequence ID" value="KAF5189135.1"/>
    <property type="molecule type" value="Genomic_DNA"/>
</dbReference>
<dbReference type="SUPFAM" id="SSF81901">
    <property type="entry name" value="HCP-like"/>
    <property type="match status" value="1"/>
</dbReference>
<dbReference type="PANTHER" id="PTHR46128:SF302">
    <property type="entry name" value="PENTACOTRIPEPTIDE-REPEAT REGION OF PRORP DOMAIN-CONTAINING PROTEIN"/>
    <property type="match status" value="1"/>
</dbReference>
<evidence type="ECO:0000313" key="4">
    <source>
        <dbReference type="EMBL" id="KAF5189135.1"/>
    </source>
</evidence>
<dbReference type="PROSITE" id="PS51375">
    <property type="entry name" value="PPR"/>
    <property type="match status" value="7"/>
</dbReference>
<accession>A0A7J6VYF8</accession>
<protein>
    <submittedName>
        <fullName evidence="4">Pentatricopeptide repeat-containing protein</fullName>
    </submittedName>
</protein>
<gene>
    <name evidence="4" type="ORF">FRX31_021279</name>
</gene>
<keyword evidence="2" id="KW-0677">Repeat</keyword>
<comment type="caution">
    <text evidence="4">The sequence shown here is derived from an EMBL/GenBank/DDBJ whole genome shotgun (WGS) entry which is preliminary data.</text>
</comment>
<evidence type="ECO:0000256" key="3">
    <source>
        <dbReference type="PROSITE-ProRule" id="PRU00708"/>
    </source>
</evidence>
<dbReference type="InterPro" id="IPR011990">
    <property type="entry name" value="TPR-like_helical_dom_sf"/>
</dbReference>
<dbReference type="NCBIfam" id="TIGR00756">
    <property type="entry name" value="PPR"/>
    <property type="match status" value="8"/>
</dbReference>